<sequence>MTIYSFDVEEIVVDALPRLEVIEFGALVLGRSIHDEGVHVGTVVEMLVAASHNGKVDPANLSN</sequence>
<dbReference type="EMBL" id="AP002869">
    <property type="protein sequence ID" value="BAB39220.1"/>
    <property type="molecule type" value="Genomic_DNA"/>
</dbReference>
<organism evidence="1">
    <name type="scientific">Oryza sativa subsp. japonica</name>
    <name type="common">Rice</name>
    <dbReference type="NCBI Taxonomy" id="39947"/>
    <lineage>
        <taxon>Eukaryota</taxon>
        <taxon>Viridiplantae</taxon>
        <taxon>Streptophyta</taxon>
        <taxon>Embryophyta</taxon>
        <taxon>Tracheophyta</taxon>
        <taxon>Spermatophyta</taxon>
        <taxon>Magnoliopsida</taxon>
        <taxon>Liliopsida</taxon>
        <taxon>Poales</taxon>
        <taxon>Poaceae</taxon>
        <taxon>BOP clade</taxon>
        <taxon>Oryzoideae</taxon>
        <taxon>Oryzeae</taxon>
        <taxon>Oryzinae</taxon>
        <taxon>Oryza</taxon>
        <taxon>Oryza sativa</taxon>
    </lineage>
</organism>
<accession>Q9ASP3</accession>
<name>Q9ASP3_ORYSJ</name>
<evidence type="ECO:0000313" key="1">
    <source>
        <dbReference type="EMBL" id="BAB39220.1"/>
    </source>
</evidence>
<gene>
    <name evidence="1" type="primary">P0554D10.3</name>
</gene>
<proteinExistence type="predicted"/>
<reference evidence="1" key="1">
    <citation type="journal article" date="2002" name="Nature">
        <title>The genome sequence and structure of rice chromosome 1.</title>
        <authorList>
            <person name="Sasaki T."/>
            <person name="Matsumoto T."/>
            <person name="Yamamoto K."/>
            <person name="Sakata K."/>
            <person name="Baba T."/>
            <person name="Katayose Y."/>
            <person name="Wu J."/>
            <person name="Niimura Y."/>
            <person name="Cheng Z."/>
            <person name="Nagamura Y."/>
            <person name="Antonio B.A."/>
            <person name="Kanamori H."/>
            <person name="Hosokawa S."/>
            <person name="Masukawa M."/>
            <person name="Arikawa K."/>
            <person name="Chiden Y."/>
            <person name="Hayashi M."/>
            <person name="Okamoto M."/>
            <person name="Ando T."/>
            <person name="Aoki H."/>
            <person name="Arita K."/>
            <person name="Hamada M."/>
            <person name="Harada C."/>
            <person name="Hijishita S."/>
            <person name="Honda M."/>
            <person name="Ichikawa Y."/>
            <person name="Idonuma A."/>
            <person name="Iijima M."/>
            <person name="Ikeda M."/>
            <person name="Ikeno M."/>
            <person name="Itoh S."/>
            <person name="Itoh T."/>
            <person name="Itoh Y."/>
            <person name="Itoh Y."/>
            <person name="Iwabuchi A."/>
            <person name="Kamiya K."/>
            <person name="Karasawa W."/>
            <person name="Katagiri S."/>
            <person name="Kikuta A."/>
            <person name="Kobayashi N."/>
            <person name="Kono I."/>
            <person name="Machita K."/>
            <person name="Maehara T."/>
            <person name="Mizuno H."/>
            <person name="Mizubayashi T."/>
            <person name="Mukai Y."/>
            <person name="Nagasaki H."/>
            <person name="Nakashima M."/>
            <person name="Nakama Y."/>
            <person name="Nakamichi Y."/>
            <person name="Nakamura M."/>
            <person name="Namiki N."/>
            <person name="Negishi M."/>
            <person name="Ohta I."/>
            <person name="Ono N."/>
            <person name="Saji S."/>
            <person name="Sakai K."/>
            <person name="Shibata M."/>
            <person name="Shimokawa T."/>
            <person name="Shomura A."/>
            <person name="Song J."/>
            <person name="Takazaki Y."/>
            <person name="Terasawa K."/>
            <person name="Tsuji K."/>
            <person name="Waki K."/>
            <person name="Yamagata H."/>
            <person name="Yamane H."/>
            <person name="Yoshiki S."/>
            <person name="Yoshihara R."/>
            <person name="Yukawa K."/>
            <person name="Zhong H."/>
            <person name="Iwama H."/>
            <person name="Endo T."/>
            <person name="Ito H."/>
            <person name="Hahn J.H."/>
            <person name="Kim H.I."/>
            <person name="Eun M.Y."/>
            <person name="Yano M."/>
            <person name="Jiang J."/>
            <person name="Gojobori T."/>
        </authorList>
    </citation>
    <scope>NUCLEOTIDE SEQUENCE [LARGE SCALE GENOMIC DNA]</scope>
</reference>
<dbReference type="AlphaFoldDB" id="Q9ASP3"/>
<dbReference type="Proteomes" id="UP000817658">
    <property type="component" value="Chromosome 1"/>
</dbReference>
<protein>
    <submittedName>
        <fullName evidence="1">Uncharacterized protein</fullName>
    </submittedName>
</protein>